<dbReference type="NCBIfam" id="NF046117">
    <property type="entry name" value="SCO4848_fam"/>
    <property type="match status" value="1"/>
</dbReference>
<dbReference type="InterPro" id="IPR058061">
    <property type="entry name" value="SCO4848-like"/>
</dbReference>
<gene>
    <name evidence="2" type="ORF">Aco04nite_60410</name>
</gene>
<dbReference type="EMBL" id="BOQP01000034">
    <property type="protein sequence ID" value="GIM78430.1"/>
    <property type="molecule type" value="Genomic_DNA"/>
</dbReference>
<name>A0A919VXD4_9ACTN</name>
<sequence>MVLNRRWSAFLIAVGVWSWLIWPRFGLAIWKDDRAFSDGAPTAFLWVHALLITASLVIGTVVGVLGVRGWRAAATTRRVTEDSAAVGAGSPKD</sequence>
<organism evidence="2 3">
    <name type="scientific">Winogradskya consettensis</name>
    <dbReference type="NCBI Taxonomy" id="113560"/>
    <lineage>
        <taxon>Bacteria</taxon>
        <taxon>Bacillati</taxon>
        <taxon>Actinomycetota</taxon>
        <taxon>Actinomycetes</taxon>
        <taxon>Micromonosporales</taxon>
        <taxon>Micromonosporaceae</taxon>
        <taxon>Winogradskya</taxon>
    </lineage>
</organism>
<proteinExistence type="predicted"/>
<dbReference type="Pfam" id="PF26606">
    <property type="entry name" value="SCO4848"/>
    <property type="match status" value="1"/>
</dbReference>
<feature type="transmembrane region" description="Helical" evidence="1">
    <location>
        <begin position="7"/>
        <end position="25"/>
    </location>
</feature>
<evidence type="ECO:0000256" key="1">
    <source>
        <dbReference type="SAM" id="Phobius"/>
    </source>
</evidence>
<dbReference type="RefSeq" id="WP_244876394.1">
    <property type="nucleotide sequence ID" value="NZ_BAAATW010000001.1"/>
</dbReference>
<feature type="transmembrane region" description="Helical" evidence="1">
    <location>
        <begin position="45"/>
        <end position="67"/>
    </location>
</feature>
<evidence type="ECO:0000313" key="2">
    <source>
        <dbReference type="EMBL" id="GIM78430.1"/>
    </source>
</evidence>
<keyword evidence="1" id="KW-1133">Transmembrane helix</keyword>
<keyword evidence="3" id="KW-1185">Reference proteome</keyword>
<protein>
    <submittedName>
        <fullName evidence="2">Membrane protein</fullName>
    </submittedName>
</protein>
<comment type="caution">
    <text evidence="2">The sequence shown here is derived from an EMBL/GenBank/DDBJ whole genome shotgun (WGS) entry which is preliminary data.</text>
</comment>
<reference evidence="2" key="1">
    <citation type="submission" date="2021-03" db="EMBL/GenBank/DDBJ databases">
        <title>Whole genome shotgun sequence of Actinoplanes consettensis NBRC 14913.</title>
        <authorList>
            <person name="Komaki H."/>
            <person name="Tamura T."/>
        </authorList>
    </citation>
    <scope>NUCLEOTIDE SEQUENCE</scope>
    <source>
        <strain evidence="2">NBRC 14913</strain>
    </source>
</reference>
<dbReference type="AlphaFoldDB" id="A0A919VXD4"/>
<keyword evidence="1" id="KW-0472">Membrane</keyword>
<keyword evidence="1" id="KW-0812">Transmembrane</keyword>
<dbReference type="Proteomes" id="UP000680865">
    <property type="component" value="Unassembled WGS sequence"/>
</dbReference>
<accession>A0A919VXD4</accession>
<evidence type="ECO:0000313" key="3">
    <source>
        <dbReference type="Proteomes" id="UP000680865"/>
    </source>
</evidence>